<dbReference type="GO" id="GO:0000981">
    <property type="term" value="F:DNA-binding transcription factor activity, RNA polymerase II-specific"/>
    <property type="evidence" value="ECO:0007669"/>
    <property type="project" value="InterPro"/>
</dbReference>
<dbReference type="Proteomes" id="UP001172673">
    <property type="component" value="Unassembled WGS sequence"/>
</dbReference>
<name>A0AA39CNX7_9EURO</name>
<evidence type="ECO:0000313" key="8">
    <source>
        <dbReference type="EMBL" id="KAJ9615219.1"/>
    </source>
</evidence>
<dbReference type="AlphaFoldDB" id="A0AA39CNX7"/>
<gene>
    <name evidence="8" type="ORF">H2200_001293</name>
</gene>
<dbReference type="GO" id="GO:0006351">
    <property type="term" value="P:DNA-templated transcription"/>
    <property type="evidence" value="ECO:0007669"/>
    <property type="project" value="InterPro"/>
</dbReference>
<dbReference type="EMBL" id="JAPDRK010000002">
    <property type="protein sequence ID" value="KAJ9615219.1"/>
    <property type="molecule type" value="Genomic_DNA"/>
</dbReference>
<dbReference type="GO" id="GO:0005634">
    <property type="term" value="C:nucleus"/>
    <property type="evidence" value="ECO:0007669"/>
    <property type="project" value="UniProtKB-SubCell"/>
</dbReference>
<feature type="domain" description="Xylanolytic transcriptional activator regulatory" evidence="7">
    <location>
        <begin position="329"/>
        <end position="410"/>
    </location>
</feature>
<keyword evidence="2" id="KW-0479">Metal-binding</keyword>
<dbReference type="CDD" id="cd12148">
    <property type="entry name" value="fungal_TF_MHR"/>
    <property type="match status" value="1"/>
</dbReference>
<keyword evidence="4" id="KW-0804">Transcription</keyword>
<evidence type="ECO:0000259" key="7">
    <source>
        <dbReference type="SMART" id="SM00906"/>
    </source>
</evidence>
<feature type="region of interest" description="Disordered" evidence="6">
    <location>
        <begin position="61"/>
        <end position="95"/>
    </location>
</feature>
<organism evidence="8 9">
    <name type="scientific">Cladophialophora chaetospira</name>
    <dbReference type="NCBI Taxonomy" id="386627"/>
    <lineage>
        <taxon>Eukaryota</taxon>
        <taxon>Fungi</taxon>
        <taxon>Dikarya</taxon>
        <taxon>Ascomycota</taxon>
        <taxon>Pezizomycotina</taxon>
        <taxon>Eurotiomycetes</taxon>
        <taxon>Chaetothyriomycetidae</taxon>
        <taxon>Chaetothyriales</taxon>
        <taxon>Herpotrichiellaceae</taxon>
        <taxon>Cladophialophora</taxon>
    </lineage>
</organism>
<dbReference type="GO" id="GO:0003677">
    <property type="term" value="F:DNA binding"/>
    <property type="evidence" value="ECO:0007669"/>
    <property type="project" value="InterPro"/>
</dbReference>
<feature type="compositionally biased region" description="Basic and acidic residues" evidence="6">
    <location>
        <begin position="63"/>
        <end position="73"/>
    </location>
</feature>
<evidence type="ECO:0000313" key="9">
    <source>
        <dbReference type="Proteomes" id="UP001172673"/>
    </source>
</evidence>
<accession>A0AA39CNX7</accession>
<dbReference type="InterPro" id="IPR050815">
    <property type="entry name" value="TF_fung"/>
</dbReference>
<keyword evidence="9" id="KW-1185">Reference proteome</keyword>
<dbReference type="InterPro" id="IPR007219">
    <property type="entry name" value="XnlR_reg_dom"/>
</dbReference>
<evidence type="ECO:0000256" key="2">
    <source>
        <dbReference type="ARBA" id="ARBA00022723"/>
    </source>
</evidence>
<dbReference type="SMART" id="SM00906">
    <property type="entry name" value="Fungal_trans"/>
    <property type="match status" value="1"/>
</dbReference>
<comment type="subcellular location">
    <subcellularLocation>
        <location evidence="1">Nucleus</location>
    </subcellularLocation>
</comment>
<comment type="caution">
    <text evidence="8">The sequence shown here is derived from an EMBL/GenBank/DDBJ whole genome shotgun (WGS) entry which is preliminary data.</text>
</comment>
<evidence type="ECO:0000256" key="4">
    <source>
        <dbReference type="ARBA" id="ARBA00023163"/>
    </source>
</evidence>
<feature type="region of interest" description="Disordered" evidence="6">
    <location>
        <begin position="175"/>
        <end position="201"/>
    </location>
</feature>
<evidence type="ECO:0000256" key="5">
    <source>
        <dbReference type="ARBA" id="ARBA00023242"/>
    </source>
</evidence>
<evidence type="ECO:0000256" key="3">
    <source>
        <dbReference type="ARBA" id="ARBA00023015"/>
    </source>
</evidence>
<reference evidence="8" key="1">
    <citation type="submission" date="2022-10" db="EMBL/GenBank/DDBJ databases">
        <title>Culturing micro-colonial fungi from biological soil crusts in the Mojave desert and describing Neophaeococcomyces mojavensis, and introducing the new genera and species Taxawa tesnikishii.</title>
        <authorList>
            <person name="Kurbessoian T."/>
            <person name="Stajich J.E."/>
        </authorList>
    </citation>
    <scope>NUCLEOTIDE SEQUENCE</scope>
    <source>
        <strain evidence="8">TK_41</strain>
    </source>
</reference>
<sequence>MTLPSCTLCCKGSVACTYPTSRKKRTLAAKRASNQDSMHQDIRNNFDSLHRLPSITNQCTSENRTETFSGERRVSRHNSADGPRPEIGGQIDRRPSIALSDARRRLSVEGSVDLDITANDDLQDSQPLVPANGQVPESWAGLGWSGYSVFDFDDVNEPSPVRFDFFSLTNEPLQPQVPASVDKPRLSGSTSRRKRELENADMQSEVPQDLVEELINLYFSKVHCFVPILHKPQFMSNLASIDVNCAHHDQASLEKRFLLFNMIALAARFSTSYFFGDIPAVDRGNDFAEKAKILYGESLRTIQNPTLEYLQACTLLAWYLYLSGPNSQGWLMIGTCTRLAYDLGIDKVDLKVHKNPETGPSMTWRKREELRRTWWSIWELDTFASAISCRAHTIDRVKMAVMLPVSDEDWFNDHPVESVVINPDPLHAWYSLRDSPNQDERAWFLLINYLLLIAHDLSQERSPSSADIQNIEKAVACYVLLLPPQFHLDSDVTLIPFNSGNHARWNWIVCTNIMLQGCRTMIRFSSENASESAKSDSPNSLIGPLATETSWNVRSMDYLVFAEQVFNVVQKWPPLYMPYSSPIIGGLVIGPAAVFLRAAIDRGNRASGGNPSPALDGEMLKLCLSHFARFWKIGSIFLDIATSIST</sequence>
<dbReference type="Pfam" id="PF04082">
    <property type="entry name" value="Fungal_trans"/>
    <property type="match status" value="1"/>
</dbReference>
<protein>
    <recommendedName>
        <fullName evidence="7">Xylanolytic transcriptional activator regulatory domain-containing protein</fullName>
    </recommendedName>
</protein>
<dbReference type="PANTHER" id="PTHR47338:SF10">
    <property type="entry name" value="TRANSCRIPTION FACTOR DOMAIN-CONTAINING PROTEIN-RELATED"/>
    <property type="match status" value="1"/>
</dbReference>
<dbReference type="GO" id="GO:0008270">
    <property type="term" value="F:zinc ion binding"/>
    <property type="evidence" value="ECO:0007669"/>
    <property type="project" value="InterPro"/>
</dbReference>
<keyword evidence="3" id="KW-0805">Transcription regulation</keyword>
<evidence type="ECO:0000256" key="6">
    <source>
        <dbReference type="SAM" id="MobiDB-lite"/>
    </source>
</evidence>
<evidence type="ECO:0000256" key="1">
    <source>
        <dbReference type="ARBA" id="ARBA00004123"/>
    </source>
</evidence>
<proteinExistence type="predicted"/>
<dbReference type="PANTHER" id="PTHR47338">
    <property type="entry name" value="ZN(II)2CYS6 TRANSCRIPTION FACTOR (EUROFUNG)-RELATED"/>
    <property type="match status" value="1"/>
</dbReference>
<keyword evidence="5" id="KW-0539">Nucleus</keyword>